<feature type="transmembrane region" description="Helical" evidence="1">
    <location>
        <begin position="95"/>
        <end position="114"/>
    </location>
</feature>
<comment type="caution">
    <text evidence="2">The sequence shown here is derived from an EMBL/GenBank/DDBJ whole genome shotgun (WGS) entry which is preliminary data.</text>
</comment>
<evidence type="ECO:0000313" key="2">
    <source>
        <dbReference type="EMBL" id="GAA1743648.1"/>
    </source>
</evidence>
<evidence type="ECO:0008006" key="4">
    <source>
        <dbReference type="Google" id="ProtNLM"/>
    </source>
</evidence>
<dbReference type="InterPro" id="IPR049713">
    <property type="entry name" value="Pr6Pr-like"/>
</dbReference>
<evidence type="ECO:0000256" key="1">
    <source>
        <dbReference type="SAM" id="Phobius"/>
    </source>
</evidence>
<sequence>MRTPAAAARTAYGLNALLAGGGFLLVLALSGLGQYADVPPVGNVYGPPYPAGVAGAWSRLSDTVSYFTEWSNVVVAVAMWLLWREPKSDTYWRRVLRADSLLMITVTAIVYALLLAPTEHPTGWSAFTNPLQHIVVPAVTVLVFVIWGPRGWFSSRVVAGALIIPTVWVAWMLVRGAVVGAYPYEFVDPSAHGYPAVAATIGQILVFGVLVALIYWGIDLVIRRRTSTR</sequence>
<gene>
    <name evidence="2" type="ORF">GCM10009810_00510</name>
</gene>
<organism evidence="2 3">
    <name type="scientific">Nostocoides vanveenii</name>
    <dbReference type="NCBI Taxonomy" id="330835"/>
    <lineage>
        <taxon>Bacteria</taxon>
        <taxon>Bacillati</taxon>
        <taxon>Actinomycetota</taxon>
        <taxon>Actinomycetes</taxon>
        <taxon>Micrococcales</taxon>
        <taxon>Intrasporangiaceae</taxon>
        <taxon>Nostocoides</taxon>
    </lineage>
</organism>
<feature type="transmembrane region" description="Helical" evidence="1">
    <location>
        <begin position="196"/>
        <end position="218"/>
    </location>
</feature>
<evidence type="ECO:0000313" key="3">
    <source>
        <dbReference type="Proteomes" id="UP001501475"/>
    </source>
</evidence>
<proteinExistence type="predicted"/>
<name>A0ABP4W0W1_9MICO</name>
<feature type="transmembrane region" description="Helical" evidence="1">
    <location>
        <begin position="64"/>
        <end position="83"/>
    </location>
</feature>
<accession>A0ABP4W0W1</accession>
<feature type="transmembrane region" description="Helical" evidence="1">
    <location>
        <begin position="134"/>
        <end position="153"/>
    </location>
</feature>
<keyword evidence="1" id="KW-0812">Transmembrane</keyword>
<protein>
    <recommendedName>
        <fullName evidence="4">Integral membrane protein</fullName>
    </recommendedName>
</protein>
<dbReference type="RefSeq" id="WP_344060422.1">
    <property type="nucleotide sequence ID" value="NZ_BAAAPN010000002.1"/>
</dbReference>
<keyword evidence="3" id="KW-1185">Reference proteome</keyword>
<dbReference type="NCBIfam" id="NF038065">
    <property type="entry name" value="Pr6Pr"/>
    <property type="match status" value="1"/>
</dbReference>
<feature type="transmembrane region" description="Helical" evidence="1">
    <location>
        <begin position="12"/>
        <end position="32"/>
    </location>
</feature>
<feature type="transmembrane region" description="Helical" evidence="1">
    <location>
        <begin position="160"/>
        <end position="184"/>
    </location>
</feature>
<dbReference type="EMBL" id="BAAAPN010000002">
    <property type="protein sequence ID" value="GAA1743648.1"/>
    <property type="molecule type" value="Genomic_DNA"/>
</dbReference>
<keyword evidence="1" id="KW-1133">Transmembrane helix</keyword>
<reference evidence="3" key="1">
    <citation type="journal article" date="2019" name="Int. J. Syst. Evol. Microbiol.">
        <title>The Global Catalogue of Microorganisms (GCM) 10K type strain sequencing project: providing services to taxonomists for standard genome sequencing and annotation.</title>
        <authorList>
            <consortium name="The Broad Institute Genomics Platform"/>
            <consortium name="The Broad Institute Genome Sequencing Center for Infectious Disease"/>
            <person name="Wu L."/>
            <person name="Ma J."/>
        </authorList>
    </citation>
    <scope>NUCLEOTIDE SEQUENCE [LARGE SCALE GENOMIC DNA]</scope>
    <source>
        <strain evidence="3">JCM 15591</strain>
    </source>
</reference>
<dbReference type="Proteomes" id="UP001501475">
    <property type="component" value="Unassembled WGS sequence"/>
</dbReference>
<keyword evidence="1" id="KW-0472">Membrane</keyword>